<evidence type="ECO:0000259" key="1">
    <source>
        <dbReference type="PROSITE" id="PS50123"/>
    </source>
</evidence>
<reference evidence="2" key="1">
    <citation type="submission" date="2019-08" db="EMBL/GenBank/DDBJ databases">
        <authorList>
            <person name="Kucharzyk K."/>
            <person name="Murdoch R.W."/>
            <person name="Higgins S."/>
            <person name="Loffler F."/>
        </authorList>
    </citation>
    <scope>NUCLEOTIDE SEQUENCE</scope>
</reference>
<feature type="domain" description="CheR-type methyltransferase" evidence="1">
    <location>
        <begin position="1"/>
        <end position="54"/>
    </location>
</feature>
<dbReference type="Pfam" id="PF01739">
    <property type="entry name" value="CheR"/>
    <property type="match status" value="1"/>
</dbReference>
<dbReference type="GO" id="GO:0008757">
    <property type="term" value="F:S-adenosylmethionine-dependent methyltransferase activity"/>
    <property type="evidence" value="ECO:0007669"/>
    <property type="project" value="InterPro"/>
</dbReference>
<dbReference type="Gene3D" id="3.40.50.150">
    <property type="entry name" value="Vaccinia Virus protein VP39"/>
    <property type="match status" value="1"/>
</dbReference>
<protein>
    <recommendedName>
        <fullName evidence="1">CheR-type methyltransferase domain-containing protein</fullName>
    </recommendedName>
</protein>
<dbReference type="InterPro" id="IPR029063">
    <property type="entry name" value="SAM-dependent_MTases_sf"/>
</dbReference>
<dbReference type="PROSITE" id="PS50123">
    <property type="entry name" value="CHER"/>
    <property type="match status" value="1"/>
</dbReference>
<dbReference type="AlphaFoldDB" id="A0A645J3H2"/>
<dbReference type="EMBL" id="VSSQ01121820">
    <property type="protein sequence ID" value="MPN54023.1"/>
    <property type="molecule type" value="Genomic_DNA"/>
</dbReference>
<evidence type="ECO:0000313" key="2">
    <source>
        <dbReference type="EMBL" id="MPN54023.1"/>
    </source>
</evidence>
<dbReference type="InterPro" id="IPR022642">
    <property type="entry name" value="CheR_C"/>
</dbReference>
<dbReference type="InterPro" id="IPR000780">
    <property type="entry name" value="CheR_MeTrfase"/>
</dbReference>
<name>A0A645J3H2_9ZZZZ</name>
<dbReference type="SUPFAM" id="SSF53335">
    <property type="entry name" value="S-adenosyl-L-methionine-dependent methyltransferases"/>
    <property type="match status" value="1"/>
</dbReference>
<proteinExistence type="predicted"/>
<comment type="caution">
    <text evidence="2">The sequence shown here is derived from an EMBL/GenBank/DDBJ whole genome shotgun (WGS) entry which is preliminary data.</text>
</comment>
<sequence length="54" mass="6235">MIYFDNVTNQKLINRLYDSLKPGGYLIIGMSESLSNLKTDLKRVKPSVYKKNKV</sequence>
<gene>
    <name evidence="2" type="ORF">SDC9_201692</name>
</gene>
<accession>A0A645J3H2</accession>
<organism evidence="2">
    <name type="scientific">bioreactor metagenome</name>
    <dbReference type="NCBI Taxonomy" id="1076179"/>
    <lineage>
        <taxon>unclassified sequences</taxon>
        <taxon>metagenomes</taxon>
        <taxon>ecological metagenomes</taxon>
    </lineage>
</organism>